<dbReference type="OrthoDB" id="410790at2759"/>
<keyword evidence="1" id="KW-0732">Signal</keyword>
<dbReference type="EMBL" id="CAJNNV010018104">
    <property type="protein sequence ID" value="CAE8605635.1"/>
    <property type="molecule type" value="Genomic_DNA"/>
</dbReference>
<evidence type="ECO:0000313" key="2">
    <source>
        <dbReference type="EMBL" id="CAE8605635.1"/>
    </source>
</evidence>
<comment type="caution">
    <text evidence="2">The sequence shown here is derived from an EMBL/GenBank/DDBJ whole genome shotgun (WGS) entry which is preliminary data.</text>
</comment>
<feature type="chain" id="PRO_5032631673" description="Hexosyltransferase" evidence="1">
    <location>
        <begin position="20"/>
        <end position="125"/>
    </location>
</feature>
<organism evidence="2 3">
    <name type="scientific">Polarella glacialis</name>
    <name type="common">Dinoflagellate</name>
    <dbReference type="NCBI Taxonomy" id="89957"/>
    <lineage>
        <taxon>Eukaryota</taxon>
        <taxon>Sar</taxon>
        <taxon>Alveolata</taxon>
        <taxon>Dinophyceae</taxon>
        <taxon>Suessiales</taxon>
        <taxon>Suessiaceae</taxon>
        <taxon>Polarella</taxon>
    </lineage>
</organism>
<feature type="signal peptide" evidence="1">
    <location>
        <begin position="1"/>
        <end position="19"/>
    </location>
</feature>
<sequence>MEELSWLLMSATFFWPAHWGVIVALDSDSELDAAACKQLPKWVRCIIIERPPFYDQLNMTFRMLGGQNPGMVWKEWSECWADRYSSADYIAVIDTDVVFVTFGIEQLLFARGASNSVRPIIWGHA</sequence>
<protein>
    <recommendedName>
        <fullName evidence="4">Hexosyltransferase</fullName>
    </recommendedName>
</protein>
<gene>
    <name evidence="2" type="ORF">PGLA1383_LOCUS23742</name>
</gene>
<evidence type="ECO:0008006" key="4">
    <source>
        <dbReference type="Google" id="ProtNLM"/>
    </source>
</evidence>
<feature type="non-terminal residue" evidence="2">
    <location>
        <position position="1"/>
    </location>
</feature>
<keyword evidence="3" id="KW-1185">Reference proteome</keyword>
<dbReference type="Proteomes" id="UP000654075">
    <property type="component" value="Unassembled WGS sequence"/>
</dbReference>
<proteinExistence type="predicted"/>
<accession>A0A813EWV1</accession>
<dbReference type="AlphaFoldDB" id="A0A813EWV1"/>
<name>A0A813EWV1_POLGL</name>
<reference evidence="2" key="1">
    <citation type="submission" date="2021-02" db="EMBL/GenBank/DDBJ databases">
        <authorList>
            <person name="Dougan E. K."/>
            <person name="Rhodes N."/>
            <person name="Thang M."/>
            <person name="Chan C."/>
        </authorList>
    </citation>
    <scope>NUCLEOTIDE SEQUENCE</scope>
</reference>
<evidence type="ECO:0000313" key="3">
    <source>
        <dbReference type="Proteomes" id="UP000654075"/>
    </source>
</evidence>
<evidence type="ECO:0000256" key="1">
    <source>
        <dbReference type="SAM" id="SignalP"/>
    </source>
</evidence>